<evidence type="ECO:0000256" key="5">
    <source>
        <dbReference type="SAM" id="MobiDB-lite"/>
    </source>
</evidence>
<feature type="transmembrane region" description="Helical" evidence="6">
    <location>
        <begin position="35"/>
        <end position="54"/>
    </location>
</feature>
<dbReference type="Proteomes" id="UP001208570">
    <property type="component" value="Unassembled WGS sequence"/>
</dbReference>
<dbReference type="AlphaFoldDB" id="A0AAD9JB60"/>
<accession>A0AAD9JB60</accession>
<feature type="compositionally biased region" description="Polar residues" evidence="5">
    <location>
        <begin position="61"/>
        <end position="71"/>
    </location>
</feature>
<evidence type="ECO:0000313" key="8">
    <source>
        <dbReference type="Proteomes" id="UP001208570"/>
    </source>
</evidence>
<gene>
    <name evidence="7" type="ORF">LSH36_469g00028</name>
</gene>
<evidence type="ECO:0000256" key="2">
    <source>
        <dbReference type="ARBA" id="ARBA00022692"/>
    </source>
</evidence>
<reference evidence="7" key="1">
    <citation type="journal article" date="2023" name="Mol. Biol. Evol.">
        <title>Third-Generation Sequencing Reveals the Adaptive Role of the Epigenome in Three Deep-Sea Polychaetes.</title>
        <authorList>
            <person name="Perez M."/>
            <person name="Aroh O."/>
            <person name="Sun Y."/>
            <person name="Lan Y."/>
            <person name="Juniper S.K."/>
            <person name="Young C.R."/>
            <person name="Angers B."/>
            <person name="Qian P.Y."/>
        </authorList>
    </citation>
    <scope>NUCLEOTIDE SEQUENCE</scope>
    <source>
        <strain evidence="7">P08H-3</strain>
    </source>
</reference>
<evidence type="ECO:0000313" key="7">
    <source>
        <dbReference type="EMBL" id="KAK2149060.1"/>
    </source>
</evidence>
<name>A0AAD9JB60_9ANNE</name>
<dbReference type="Pfam" id="PF10242">
    <property type="entry name" value="L_HMGIC_fpl"/>
    <property type="match status" value="1"/>
</dbReference>
<proteinExistence type="predicted"/>
<evidence type="ECO:0000256" key="3">
    <source>
        <dbReference type="ARBA" id="ARBA00022989"/>
    </source>
</evidence>
<keyword evidence="4 6" id="KW-0472">Membrane</keyword>
<dbReference type="PANTHER" id="PTHR12489:SF22">
    <property type="entry name" value="SI:DKEY-35M8.1"/>
    <property type="match status" value="1"/>
</dbReference>
<dbReference type="PANTHER" id="PTHR12489">
    <property type="entry name" value="LIPOMA HMGIC FUSION PARTNER-LIKE PROTEIN"/>
    <property type="match status" value="1"/>
</dbReference>
<comment type="caution">
    <text evidence="7">The sequence shown here is derived from an EMBL/GenBank/DDBJ whole genome shotgun (WGS) entry which is preliminary data.</text>
</comment>
<organism evidence="7 8">
    <name type="scientific">Paralvinella palmiformis</name>
    <dbReference type="NCBI Taxonomy" id="53620"/>
    <lineage>
        <taxon>Eukaryota</taxon>
        <taxon>Metazoa</taxon>
        <taxon>Spiralia</taxon>
        <taxon>Lophotrochozoa</taxon>
        <taxon>Annelida</taxon>
        <taxon>Polychaeta</taxon>
        <taxon>Sedentaria</taxon>
        <taxon>Canalipalpata</taxon>
        <taxon>Terebellida</taxon>
        <taxon>Terebelliformia</taxon>
        <taxon>Alvinellidae</taxon>
        <taxon>Paralvinella</taxon>
    </lineage>
</organism>
<sequence>MIAGLAIYPLGLDTKFVRHYCSSARMYDAGDCQIGWSYLLGIVGTSLAIFTPFLSQYTDLNLQETPDNDQPPQDGKHKPTSFV</sequence>
<keyword evidence="2 6" id="KW-0812">Transmembrane</keyword>
<evidence type="ECO:0000256" key="1">
    <source>
        <dbReference type="ARBA" id="ARBA00004141"/>
    </source>
</evidence>
<comment type="subcellular location">
    <subcellularLocation>
        <location evidence="1">Membrane</location>
        <topology evidence="1">Multi-pass membrane protein</topology>
    </subcellularLocation>
</comment>
<evidence type="ECO:0008006" key="9">
    <source>
        <dbReference type="Google" id="ProtNLM"/>
    </source>
</evidence>
<keyword evidence="3 6" id="KW-1133">Transmembrane helix</keyword>
<evidence type="ECO:0000256" key="4">
    <source>
        <dbReference type="ARBA" id="ARBA00023136"/>
    </source>
</evidence>
<dbReference type="EMBL" id="JAODUP010000469">
    <property type="protein sequence ID" value="KAK2149060.1"/>
    <property type="molecule type" value="Genomic_DNA"/>
</dbReference>
<protein>
    <recommendedName>
        <fullName evidence="9">Transmembrane protein 211</fullName>
    </recommendedName>
</protein>
<dbReference type="InterPro" id="IPR019372">
    <property type="entry name" value="LHFPL"/>
</dbReference>
<evidence type="ECO:0000256" key="6">
    <source>
        <dbReference type="SAM" id="Phobius"/>
    </source>
</evidence>
<keyword evidence="8" id="KW-1185">Reference proteome</keyword>
<feature type="region of interest" description="Disordered" evidence="5">
    <location>
        <begin position="61"/>
        <end position="83"/>
    </location>
</feature>
<dbReference type="GO" id="GO:0016020">
    <property type="term" value="C:membrane"/>
    <property type="evidence" value="ECO:0007669"/>
    <property type="project" value="UniProtKB-SubCell"/>
</dbReference>